<keyword evidence="1" id="KW-0175">Coiled coil</keyword>
<feature type="domain" description="DUF4771" evidence="3">
    <location>
        <begin position="1319"/>
        <end position="1452"/>
    </location>
</feature>
<keyword evidence="5" id="KW-1185">Reference proteome</keyword>
<dbReference type="EMBL" id="KQ981768">
    <property type="protein sequence ID" value="KYN35842.1"/>
    <property type="molecule type" value="Genomic_DNA"/>
</dbReference>
<evidence type="ECO:0000313" key="4">
    <source>
        <dbReference type="EMBL" id="KYN35842.1"/>
    </source>
</evidence>
<dbReference type="PANTHER" id="PTHR41967">
    <property type="entry name" value="FI19406P1-RELATED"/>
    <property type="match status" value="1"/>
</dbReference>
<feature type="compositionally biased region" description="Polar residues" evidence="2">
    <location>
        <begin position="658"/>
        <end position="673"/>
    </location>
</feature>
<sequence>LKHLMKLENVMLTDYEETKTKGTQTTLIAIGVISTLFKLKPKKVYNCNERIILSAIAFLTLPETVKELHKRLPAVTMPRLPSKPQLTTYLKQKDICPYKEELFKRPDWAGYRNALQKWRKHCKLIAIPKVNLLLNEYGQFFIDDRSDVKERRKNISTEHFKEIGTKELQKISSTIYDQKDSSRERSLESASLNIFQPANVSKSSSRILSKKPETVEYKIYGPPKPPGAGKKSWLGEKEAHYMIARVSPKNLDDYPVTYEIAGVVNVTPSNSDEKFFAMLKLSDQTKKIFSSGRENLSINWQEWLQKADESYKQLEEETDELINSVQAILKSVFPPFCDSCCSCRQTRKFEEQLQQSEISKALINEEENIHIADSMATQSSEQNPIELPINQVAEDEITTNIIHPIKNVPPCSCSIQQMTHKDVSLSINKENIPWTKEGLCPGKMYRPKEPGAYSCKMYPEDKFCRHNPFMKEIINMERRKIEKQKREEEEEEVKKKTKFIEEIKNEIQLPVKDIIKKNKDKFIPNPDYPAYDDSWNILRTAPSEIIKTDYEADMKLTSPEWPTTSLPLKMQERQNDIFSKKIKNDTLAEKIDTKIFLKLSKNLQKEISKGKKEIKNKNNPKIESIPLKKMTFNKKGTKLLNTTSESMTISKTEKKQQTRSALHNNPTEQSNKSFNKLTEHSFVNKNEKKNTVNKAEKIENRKREMARLKNMFKSSAGILGNIQPAVLPEELLAITLHNNPTEQSNKSFNKLTEHSFVNKNEKKNTVNKAEKIENRKREMARLKNMFKSSAGILGNIQPAVLPEELLAISQHNPEKKTEKIDFSTIDDEEEIRGINKEPCGWRTKTEQELPAKKTVAYLCEPDYPLETMAVRPGGRSCPCRENRNKKKILMYNISGLVENKRDERTASKNKLKEENRIIDGVLYVTPPISPRRSDEYVPEYDLLESPYDMCVSKAMDERLKLIEKYSGPKSLIEKIRKKPKSCNCCNNVVIKEDYLIEQKKNLEETRKKFMESKSPEERWKTALKDAALTNYFTQRDNNIPCSTTCKKIARSYRPRQLKVVKPVCECKYERKIVERNEERMKWKARQQRLKNLEKQSFMHIVDISRPMIEDKKFIIPDVKRIPREDEKDDIKYCTGVTEDISMSPPQKIIDGLKMSTPFQTPSSSEEDILPTAVLHRHWSPMNIPPGPLPTKNTALKEEIERKKKVRDEALKFMYGDKDEQDTSYLTTHNYQDELFKKVDKRIDNTKETTGKIIRENKYSKEIIIEVDQQNISHKQIKKTKEKINNKSHRLSGDSDKKYVYKFDQLIAIMKVELKKMAAEGYTFAKLPKCYLMPQLQDWVMYRQGVVFSETDKKNLMEDTRAIWKLTTKKMWNSVKLWKSLHIAKHQLERVTFDQVERTKKKIEKIKEVFRNEVRKIRVAYARMIWSTMEQGKFPSASFKRTFFTYMASKEADGHVYKPWWPYEIRAQDLRFCCQ</sequence>
<evidence type="ECO:0000256" key="2">
    <source>
        <dbReference type="SAM" id="MobiDB-lite"/>
    </source>
</evidence>
<dbReference type="InterPro" id="IPR031936">
    <property type="entry name" value="DUF4771"/>
</dbReference>
<name>A0A195F6M4_9HYME</name>
<protein>
    <recommendedName>
        <fullName evidence="3">DUF4771 domain-containing protein</fullName>
    </recommendedName>
</protein>
<reference evidence="4 5" key="1">
    <citation type="submission" date="2016-03" db="EMBL/GenBank/DDBJ databases">
        <title>Trachymyrmex septentrionalis WGS genome.</title>
        <authorList>
            <person name="Nygaard S."/>
            <person name="Hu H."/>
            <person name="Boomsma J."/>
            <person name="Zhang G."/>
        </authorList>
    </citation>
    <scope>NUCLEOTIDE SEQUENCE [LARGE SCALE GENOMIC DNA]</scope>
    <source>
        <strain evidence="4">Tsep2-gDNA-1</strain>
        <tissue evidence="4">Whole body</tissue>
    </source>
</reference>
<feature type="coiled-coil region" evidence="1">
    <location>
        <begin position="304"/>
        <end position="331"/>
    </location>
</feature>
<evidence type="ECO:0000313" key="5">
    <source>
        <dbReference type="Proteomes" id="UP000078541"/>
    </source>
</evidence>
<organism evidence="4 5">
    <name type="scientific">Trachymyrmex septentrionalis</name>
    <dbReference type="NCBI Taxonomy" id="34720"/>
    <lineage>
        <taxon>Eukaryota</taxon>
        <taxon>Metazoa</taxon>
        <taxon>Ecdysozoa</taxon>
        <taxon>Arthropoda</taxon>
        <taxon>Hexapoda</taxon>
        <taxon>Insecta</taxon>
        <taxon>Pterygota</taxon>
        <taxon>Neoptera</taxon>
        <taxon>Endopterygota</taxon>
        <taxon>Hymenoptera</taxon>
        <taxon>Apocrita</taxon>
        <taxon>Aculeata</taxon>
        <taxon>Formicoidea</taxon>
        <taxon>Formicidae</taxon>
        <taxon>Myrmicinae</taxon>
        <taxon>Trachymyrmex</taxon>
    </lineage>
</organism>
<feature type="region of interest" description="Disordered" evidence="2">
    <location>
        <begin position="645"/>
        <end position="673"/>
    </location>
</feature>
<evidence type="ECO:0000259" key="3">
    <source>
        <dbReference type="Pfam" id="PF15995"/>
    </source>
</evidence>
<proteinExistence type="predicted"/>
<dbReference type="Proteomes" id="UP000078541">
    <property type="component" value="Unassembled WGS sequence"/>
</dbReference>
<evidence type="ECO:0000256" key="1">
    <source>
        <dbReference type="SAM" id="Coils"/>
    </source>
</evidence>
<gene>
    <name evidence="4" type="ORF">ALC56_09633</name>
</gene>
<feature type="coiled-coil region" evidence="1">
    <location>
        <begin position="471"/>
        <end position="506"/>
    </location>
</feature>
<dbReference type="Pfam" id="PF15995">
    <property type="entry name" value="DUF4771"/>
    <property type="match status" value="1"/>
</dbReference>
<accession>A0A195F6M4</accession>
<feature type="non-terminal residue" evidence="4">
    <location>
        <position position="1"/>
    </location>
</feature>
<dbReference type="PANTHER" id="PTHR41967:SF6">
    <property type="entry name" value="FI19406P1-RELATED"/>
    <property type="match status" value="1"/>
</dbReference>